<keyword evidence="3" id="KW-0378">Hydrolase</keyword>
<dbReference type="InterPro" id="IPR033855">
    <property type="entry name" value="Protein_C"/>
</dbReference>
<comment type="caution">
    <text evidence="6">The sequence shown here is derived from an EMBL/GenBank/DDBJ whole genome shotgun (WGS) entry which is preliminary data.</text>
</comment>
<dbReference type="Gene3D" id="3.90.226.10">
    <property type="entry name" value="2-enoyl-CoA Hydratase, Chain A, domain 1"/>
    <property type="match status" value="1"/>
</dbReference>
<evidence type="ECO:0000256" key="1">
    <source>
        <dbReference type="ARBA" id="ARBA00008683"/>
    </source>
</evidence>
<dbReference type="AlphaFoldDB" id="A0A839AI43"/>
<evidence type="ECO:0000313" key="6">
    <source>
        <dbReference type="EMBL" id="MBA5779520.1"/>
    </source>
</evidence>
<dbReference type="Proteomes" id="UP000541109">
    <property type="component" value="Unassembled WGS sequence"/>
</dbReference>
<protein>
    <submittedName>
        <fullName evidence="6">S49 family peptidase</fullName>
    </submittedName>
</protein>
<dbReference type="Pfam" id="PF01343">
    <property type="entry name" value="Peptidase_S49"/>
    <property type="match status" value="1"/>
</dbReference>
<dbReference type="PANTHER" id="PTHR33209:SF1">
    <property type="entry name" value="PEPTIDASE S49 DOMAIN-CONTAINING PROTEIN"/>
    <property type="match status" value="1"/>
</dbReference>
<dbReference type="CDD" id="cd07022">
    <property type="entry name" value="S49_Sppa_36K_type"/>
    <property type="match status" value="1"/>
</dbReference>
<dbReference type="RefSeq" id="WP_182168345.1">
    <property type="nucleotide sequence ID" value="NZ_JACFXV010000069.1"/>
</dbReference>
<name>A0A839AI43_9HYPH</name>
<dbReference type="PANTHER" id="PTHR33209">
    <property type="entry name" value="PROTEASE 4"/>
    <property type="match status" value="1"/>
</dbReference>
<feature type="domain" description="Peptidase S49" evidence="5">
    <location>
        <begin position="124"/>
        <end position="271"/>
    </location>
</feature>
<dbReference type="EMBL" id="JACFXV010000069">
    <property type="protein sequence ID" value="MBA5779520.1"/>
    <property type="molecule type" value="Genomic_DNA"/>
</dbReference>
<dbReference type="Gene3D" id="6.20.330.10">
    <property type="match status" value="1"/>
</dbReference>
<sequence length="277" mass="28969">MIPLGRQAYVAIAQGSENGFVQTLTRAAEPDSKVRGVVWLDEVVSRDLYASVGGVAVVGVRGYLVDTLPFHGSDWITGYNGIRMAVSAALGDPDIKAIVLDIDSPGGMVAGCFELVGWLRDAGRKKPLMAIVKDMAASAAYAIASAAEAITVPMTGSVGSIGVVRMHVDISGLLEKGGWKITVIQSGARKTDGSPYRPLDPEAAEDWQATVDAFRSVFADHVAEGRGIGKDEVLGTEARLFEGPIGTKAAADLGLIDAVMAPDEAFARILEEIAATA</sequence>
<comment type="similarity">
    <text evidence="1">Belongs to the peptidase S49 family.</text>
</comment>
<evidence type="ECO:0000313" key="7">
    <source>
        <dbReference type="Proteomes" id="UP000541109"/>
    </source>
</evidence>
<evidence type="ECO:0000256" key="4">
    <source>
        <dbReference type="ARBA" id="ARBA00022825"/>
    </source>
</evidence>
<dbReference type="GO" id="GO:0006508">
    <property type="term" value="P:proteolysis"/>
    <property type="evidence" value="ECO:0007669"/>
    <property type="project" value="UniProtKB-KW"/>
</dbReference>
<keyword evidence="7" id="KW-1185">Reference proteome</keyword>
<reference evidence="6 7" key="1">
    <citation type="submission" date="2020-07" db="EMBL/GenBank/DDBJ databases">
        <title>Stappia sp., F7233, whole genome shotgun sequencing project.</title>
        <authorList>
            <person name="Jiang S."/>
            <person name="Liu Z.W."/>
            <person name="Du Z.J."/>
        </authorList>
    </citation>
    <scope>NUCLEOTIDE SEQUENCE [LARGE SCALE GENOMIC DNA]</scope>
    <source>
        <strain evidence="6 7">F7233</strain>
    </source>
</reference>
<proteinExistence type="inferred from homology"/>
<evidence type="ECO:0000256" key="2">
    <source>
        <dbReference type="ARBA" id="ARBA00022670"/>
    </source>
</evidence>
<dbReference type="GO" id="GO:0008236">
    <property type="term" value="F:serine-type peptidase activity"/>
    <property type="evidence" value="ECO:0007669"/>
    <property type="project" value="UniProtKB-KW"/>
</dbReference>
<organism evidence="6 7">
    <name type="scientific">Stappia albiluteola</name>
    <dbReference type="NCBI Taxonomy" id="2758565"/>
    <lineage>
        <taxon>Bacteria</taxon>
        <taxon>Pseudomonadati</taxon>
        <taxon>Pseudomonadota</taxon>
        <taxon>Alphaproteobacteria</taxon>
        <taxon>Hyphomicrobiales</taxon>
        <taxon>Stappiaceae</taxon>
        <taxon>Stappia</taxon>
    </lineage>
</organism>
<keyword evidence="4" id="KW-0720">Serine protease</keyword>
<accession>A0A839AI43</accession>
<evidence type="ECO:0000259" key="5">
    <source>
        <dbReference type="Pfam" id="PF01343"/>
    </source>
</evidence>
<gene>
    <name evidence="6" type="ORF">H2509_20510</name>
</gene>
<dbReference type="InterPro" id="IPR002142">
    <property type="entry name" value="Peptidase_S49"/>
</dbReference>
<keyword evidence="2" id="KW-0645">Protease</keyword>
<dbReference type="SUPFAM" id="SSF52096">
    <property type="entry name" value="ClpP/crotonase"/>
    <property type="match status" value="1"/>
</dbReference>
<evidence type="ECO:0000256" key="3">
    <source>
        <dbReference type="ARBA" id="ARBA00022801"/>
    </source>
</evidence>
<dbReference type="InterPro" id="IPR029045">
    <property type="entry name" value="ClpP/crotonase-like_dom_sf"/>
</dbReference>